<organism evidence="1 2">
    <name type="scientific">Choiromyces venosus 120613-1</name>
    <dbReference type="NCBI Taxonomy" id="1336337"/>
    <lineage>
        <taxon>Eukaryota</taxon>
        <taxon>Fungi</taxon>
        <taxon>Dikarya</taxon>
        <taxon>Ascomycota</taxon>
        <taxon>Pezizomycotina</taxon>
        <taxon>Pezizomycetes</taxon>
        <taxon>Pezizales</taxon>
        <taxon>Tuberaceae</taxon>
        <taxon>Choiromyces</taxon>
    </lineage>
</organism>
<protein>
    <submittedName>
        <fullName evidence="1">Uncharacterized protein</fullName>
    </submittedName>
</protein>
<accession>A0A3N4JEN4</accession>
<dbReference type="AlphaFoldDB" id="A0A3N4JEN4"/>
<keyword evidence="2" id="KW-1185">Reference proteome</keyword>
<sequence length="65" mass="7411">MTPAIVLVYNTASNYSKGNNVIITLHEDNYTTPVHAVLAAFLQLQSTWDHGFKWRRVKGSRITKH</sequence>
<dbReference type="EMBL" id="ML120422">
    <property type="protein sequence ID" value="RPA95747.1"/>
    <property type="molecule type" value="Genomic_DNA"/>
</dbReference>
<dbReference type="OrthoDB" id="5425868at2759"/>
<reference evidence="1 2" key="1">
    <citation type="journal article" date="2018" name="Nat. Ecol. Evol.">
        <title>Pezizomycetes genomes reveal the molecular basis of ectomycorrhizal truffle lifestyle.</title>
        <authorList>
            <person name="Murat C."/>
            <person name="Payen T."/>
            <person name="Noel B."/>
            <person name="Kuo A."/>
            <person name="Morin E."/>
            <person name="Chen J."/>
            <person name="Kohler A."/>
            <person name="Krizsan K."/>
            <person name="Balestrini R."/>
            <person name="Da Silva C."/>
            <person name="Montanini B."/>
            <person name="Hainaut M."/>
            <person name="Levati E."/>
            <person name="Barry K.W."/>
            <person name="Belfiori B."/>
            <person name="Cichocki N."/>
            <person name="Clum A."/>
            <person name="Dockter R.B."/>
            <person name="Fauchery L."/>
            <person name="Guy J."/>
            <person name="Iotti M."/>
            <person name="Le Tacon F."/>
            <person name="Lindquist E.A."/>
            <person name="Lipzen A."/>
            <person name="Malagnac F."/>
            <person name="Mello A."/>
            <person name="Molinier V."/>
            <person name="Miyauchi S."/>
            <person name="Poulain J."/>
            <person name="Riccioni C."/>
            <person name="Rubini A."/>
            <person name="Sitrit Y."/>
            <person name="Splivallo R."/>
            <person name="Traeger S."/>
            <person name="Wang M."/>
            <person name="Zifcakova L."/>
            <person name="Wipf D."/>
            <person name="Zambonelli A."/>
            <person name="Paolocci F."/>
            <person name="Nowrousian M."/>
            <person name="Ottonello S."/>
            <person name="Baldrian P."/>
            <person name="Spatafora J.W."/>
            <person name="Henrissat B."/>
            <person name="Nagy L.G."/>
            <person name="Aury J.M."/>
            <person name="Wincker P."/>
            <person name="Grigoriev I.V."/>
            <person name="Bonfante P."/>
            <person name="Martin F.M."/>
        </authorList>
    </citation>
    <scope>NUCLEOTIDE SEQUENCE [LARGE SCALE GENOMIC DNA]</scope>
    <source>
        <strain evidence="1 2">120613-1</strain>
    </source>
</reference>
<evidence type="ECO:0000313" key="1">
    <source>
        <dbReference type="EMBL" id="RPA95747.1"/>
    </source>
</evidence>
<name>A0A3N4JEN4_9PEZI</name>
<gene>
    <name evidence="1" type="ORF">L873DRAFT_1812532</name>
</gene>
<evidence type="ECO:0000313" key="2">
    <source>
        <dbReference type="Proteomes" id="UP000276215"/>
    </source>
</evidence>
<dbReference type="Proteomes" id="UP000276215">
    <property type="component" value="Unassembled WGS sequence"/>
</dbReference>
<proteinExistence type="predicted"/>